<dbReference type="PANTHER" id="PTHR11133:SF23">
    <property type="entry name" value="SACCHAROPINE DEHYDROGENASE [NAD(+), L-LYSINE-FORMING]"/>
    <property type="match status" value="1"/>
</dbReference>
<sequence>MSISKNPTPLPKIGLIREGKTPPDKRVPLTPKKCAELLSAYPGLQLAVQESPIRSFSDQEYRDMGIVVQPEVADCDILMGVKEVPVGQLIPNKTYLFFSHTVKKQPANRELLRQVLAKNITLIDYEMLTNARGERIVAFGHWAGIVGAYNGLLTYGRKHGLYELKPAWQCVDMEDMQEEFFKVKKLPPIKIAVTGSGRVAQGALEVLDLMGIKKVSVYDYLYLTFNEPVYTQLRSSDYNRRRDGRVWDTANFHAEPAAYESSFGQFLPVTDLLIACAYWHPAAPRLFEESDTQRADFKINTIADVTCDIDGSIPVTHKATTIADPAFDYDPATGQPMPPYSGPHTLTVMAVDNLPCELPRNASRDFGRQLLDNVFPHLLGDDTEGVIARATIAKDGKLTERYAYLSDYVAD</sequence>
<dbReference type="InterPro" id="IPR007698">
    <property type="entry name" value="AlaDH/PNT_NAD(H)-bd"/>
</dbReference>
<dbReference type="InterPro" id="IPR007886">
    <property type="entry name" value="AlaDH/PNT_N"/>
</dbReference>
<feature type="domain" description="Alanine dehydrogenase/pyridine nucleotide transhydrogenase N-terminal" evidence="14">
    <location>
        <begin position="14"/>
        <end position="146"/>
    </location>
</feature>
<feature type="compositionally biased region" description="Basic and acidic residues" evidence="12">
    <location>
        <begin position="15"/>
        <end position="26"/>
    </location>
</feature>
<comment type="similarity">
    <text evidence="2">Belongs to the AlaDH/PNT family.</text>
</comment>
<dbReference type="CDD" id="cd05199">
    <property type="entry name" value="SDH_like"/>
    <property type="match status" value="1"/>
</dbReference>
<dbReference type="PIRSF" id="PIRSF018250">
    <property type="entry name" value="Saccharopine_DH_Lys"/>
    <property type="match status" value="1"/>
</dbReference>
<evidence type="ECO:0000256" key="7">
    <source>
        <dbReference type="ARBA" id="ARBA00023002"/>
    </source>
</evidence>
<evidence type="ECO:0000313" key="15">
    <source>
        <dbReference type="EMBL" id="MDO7875181.1"/>
    </source>
</evidence>
<evidence type="ECO:0000256" key="5">
    <source>
        <dbReference type="ARBA" id="ARBA00021221"/>
    </source>
</evidence>
<organism evidence="15 16">
    <name type="scientific">Hymenobacter aranciens</name>
    <dbReference type="NCBI Taxonomy" id="3063996"/>
    <lineage>
        <taxon>Bacteria</taxon>
        <taxon>Pseudomonadati</taxon>
        <taxon>Bacteroidota</taxon>
        <taxon>Cytophagia</taxon>
        <taxon>Cytophagales</taxon>
        <taxon>Hymenobacteraceae</taxon>
        <taxon>Hymenobacter</taxon>
    </lineage>
</organism>
<gene>
    <name evidence="15" type="ORF">Q5H93_10600</name>
</gene>
<feature type="region of interest" description="Disordered" evidence="12">
    <location>
        <begin position="1"/>
        <end position="26"/>
    </location>
</feature>
<proteinExistence type="inferred from homology"/>
<evidence type="ECO:0000256" key="6">
    <source>
        <dbReference type="ARBA" id="ARBA00022605"/>
    </source>
</evidence>
<dbReference type="InterPro" id="IPR051168">
    <property type="entry name" value="AASS"/>
</dbReference>
<evidence type="ECO:0000256" key="1">
    <source>
        <dbReference type="ARBA" id="ARBA00004884"/>
    </source>
</evidence>
<evidence type="ECO:0000256" key="9">
    <source>
        <dbReference type="ARBA" id="ARBA00023157"/>
    </source>
</evidence>
<dbReference type="RefSeq" id="WP_305006498.1">
    <property type="nucleotide sequence ID" value="NZ_JAUQSY010000006.1"/>
</dbReference>
<evidence type="ECO:0000256" key="11">
    <source>
        <dbReference type="ARBA" id="ARBA00047860"/>
    </source>
</evidence>
<keyword evidence="6" id="KW-0028">Amino-acid biosynthesis</keyword>
<keyword evidence="16" id="KW-1185">Reference proteome</keyword>
<evidence type="ECO:0000259" key="14">
    <source>
        <dbReference type="SMART" id="SM01003"/>
    </source>
</evidence>
<comment type="catalytic activity">
    <reaction evidence="11">
        <text>L-saccharopine + NAD(+) + H2O = L-lysine + 2-oxoglutarate + NADH + H(+)</text>
        <dbReference type="Rhea" id="RHEA:12440"/>
        <dbReference type="ChEBI" id="CHEBI:15377"/>
        <dbReference type="ChEBI" id="CHEBI:15378"/>
        <dbReference type="ChEBI" id="CHEBI:16810"/>
        <dbReference type="ChEBI" id="CHEBI:32551"/>
        <dbReference type="ChEBI" id="CHEBI:57540"/>
        <dbReference type="ChEBI" id="CHEBI:57945"/>
        <dbReference type="ChEBI" id="CHEBI:57951"/>
        <dbReference type="EC" id="1.5.1.7"/>
    </reaction>
</comment>
<feature type="domain" description="Alanine dehydrogenase/pyridine nucleotide transhydrogenase NAD(H)-binding" evidence="13">
    <location>
        <begin position="173"/>
        <end position="350"/>
    </location>
</feature>
<dbReference type="PANTHER" id="PTHR11133">
    <property type="entry name" value="SACCHAROPINE DEHYDROGENASE"/>
    <property type="match status" value="1"/>
</dbReference>
<comment type="pathway">
    <text evidence="1">Amino-acid biosynthesis; L-lysine biosynthesis via AAA pathway; L-lysine from L-alpha-aminoadipate (fungal route): step 3/3.</text>
</comment>
<accession>A0ABT9BA84</accession>
<keyword evidence="7" id="KW-0560">Oxidoreductase</keyword>
<name>A0ABT9BA84_9BACT</name>
<evidence type="ECO:0000256" key="8">
    <source>
        <dbReference type="ARBA" id="ARBA00023027"/>
    </source>
</evidence>
<comment type="subunit">
    <text evidence="3">Monomer.</text>
</comment>
<dbReference type="SUPFAM" id="SSF52283">
    <property type="entry name" value="Formate/glycerate dehydrogenase catalytic domain-like"/>
    <property type="match status" value="1"/>
</dbReference>
<dbReference type="SMART" id="SM01003">
    <property type="entry name" value="AlaDh_PNT_N"/>
    <property type="match status" value="1"/>
</dbReference>
<dbReference type="Gene3D" id="3.40.50.720">
    <property type="entry name" value="NAD(P)-binding Rossmann-like Domain"/>
    <property type="match status" value="2"/>
</dbReference>
<evidence type="ECO:0000256" key="2">
    <source>
        <dbReference type="ARBA" id="ARBA00005689"/>
    </source>
</evidence>
<evidence type="ECO:0000256" key="3">
    <source>
        <dbReference type="ARBA" id="ARBA00011245"/>
    </source>
</evidence>
<protein>
    <recommendedName>
        <fullName evidence="5">Saccharopine dehydrogenase [NAD(+), L-lysine-forming]</fullName>
        <ecNumber evidence="4">1.5.1.7</ecNumber>
    </recommendedName>
    <alternativeName>
        <fullName evidence="10">Lysine--2-oxoglutarate reductase</fullName>
    </alternativeName>
</protein>
<dbReference type="EMBL" id="JAUQSY010000006">
    <property type="protein sequence ID" value="MDO7875181.1"/>
    <property type="molecule type" value="Genomic_DNA"/>
</dbReference>
<evidence type="ECO:0000256" key="4">
    <source>
        <dbReference type="ARBA" id="ARBA00012847"/>
    </source>
</evidence>
<dbReference type="InterPro" id="IPR027281">
    <property type="entry name" value="Lys1"/>
</dbReference>
<evidence type="ECO:0000259" key="13">
    <source>
        <dbReference type="SMART" id="SM01002"/>
    </source>
</evidence>
<evidence type="ECO:0000256" key="12">
    <source>
        <dbReference type="SAM" id="MobiDB-lite"/>
    </source>
</evidence>
<dbReference type="SMART" id="SM01002">
    <property type="entry name" value="AlaDh_PNT_C"/>
    <property type="match status" value="1"/>
</dbReference>
<dbReference type="Pfam" id="PF05222">
    <property type="entry name" value="AlaDh_PNT_N"/>
    <property type="match status" value="1"/>
</dbReference>
<dbReference type="Proteomes" id="UP001176429">
    <property type="component" value="Unassembled WGS sequence"/>
</dbReference>
<keyword evidence="9" id="KW-1015">Disulfide bond</keyword>
<keyword evidence="8" id="KW-0520">NAD</keyword>
<evidence type="ECO:0000256" key="10">
    <source>
        <dbReference type="ARBA" id="ARBA00033228"/>
    </source>
</evidence>
<dbReference type="EC" id="1.5.1.7" evidence="4"/>
<evidence type="ECO:0000313" key="16">
    <source>
        <dbReference type="Proteomes" id="UP001176429"/>
    </source>
</evidence>
<comment type="caution">
    <text evidence="15">The sequence shown here is derived from an EMBL/GenBank/DDBJ whole genome shotgun (WGS) entry which is preliminary data.</text>
</comment>
<reference evidence="15" key="1">
    <citation type="submission" date="2023-07" db="EMBL/GenBank/DDBJ databases">
        <authorList>
            <person name="Kim M.K."/>
        </authorList>
    </citation>
    <scope>NUCLEOTIDE SEQUENCE</scope>
    <source>
        <strain evidence="15">ASUV-10-1</strain>
    </source>
</reference>